<keyword evidence="1" id="KW-0812">Transmembrane</keyword>
<dbReference type="SUPFAM" id="SSF103473">
    <property type="entry name" value="MFS general substrate transporter"/>
    <property type="match status" value="1"/>
</dbReference>
<dbReference type="Proteomes" id="UP001596434">
    <property type="component" value="Unassembled WGS sequence"/>
</dbReference>
<comment type="caution">
    <text evidence="3">The sequence shown here is derived from an EMBL/GenBank/DDBJ whole genome shotgun (WGS) entry which is preliminary data.</text>
</comment>
<feature type="transmembrane region" description="Helical" evidence="1">
    <location>
        <begin position="7"/>
        <end position="28"/>
    </location>
</feature>
<evidence type="ECO:0000313" key="4">
    <source>
        <dbReference type="Proteomes" id="UP001596434"/>
    </source>
</evidence>
<feature type="transmembrane region" description="Helical" evidence="1">
    <location>
        <begin position="68"/>
        <end position="86"/>
    </location>
</feature>
<name>A0ABD6A1E5_9EURY</name>
<accession>A0ABD6A1E5</accession>
<feature type="transmembrane region" description="Helical" evidence="1">
    <location>
        <begin position="332"/>
        <end position="355"/>
    </location>
</feature>
<feature type="domain" description="Major facilitator superfamily (MFS) profile" evidence="2">
    <location>
        <begin position="1"/>
        <end position="419"/>
    </location>
</feature>
<feature type="transmembrane region" description="Helical" evidence="1">
    <location>
        <begin position="278"/>
        <end position="298"/>
    </location>
</feature>
<proteinExistence type="predicted"/>
<dbReference type="Gene3D" id="1.20.1250.20">
    <property type="entry name" value="MFS general substrate transporter like domains"/>
    <property type="match status" value="1"/>
</dbReference>
<evidence type="ECO:0000313" key="3">
    <source>
        <dbReference type="EMBL" id="MFC7256370.1"/>
    </source>
</evidence>
<dbReference type="InterPro" id="IPR036259">
    <property type="entry name" value="MFS_trans_sf"/>
</dbReference>
<dbReference type="InterPro" id="IPR011701">
    <property type="entry name" value="MFS"/>
</dbReference>
<dbReference type="InterPro" id="IPR020846">
    <property type="entry name" value="MFS_dom"/>
</dbReference>
<dbReference type="EMBL" id="JBHTAT010000001">
    <property type="protein sequence ID" value="MFC7256370.1"/>
    <property type="molecule type" value="Genomic_DNA"/>
</dbReference>
<protein>
    <submittedName>
        <fullName evidence="3">MFS transporter</fullName>
    </submittedName>
</protein>
<feature type="transmembrane region" description="Helical" evidence="1">
    <location>
        <begin position="34"/>
        <end position="56"/>
    </location>
</feature>
<dbReference type="AlphaFoldDB" id="A0ABD6A1E5"/>
<feature type="transmembrane region" description="Helical" evidence="1">
    <location>
        <begin position="135"/>
        <end position="156"/>
    </location>
</feature>
<feature type="transmembrane region" description="Helical" evidence="1">
    <location>
        <begin position="305"/>
        <end position="326"/>
    </location>
</feature>
<keyword evidence="4" id="KW-1185">Reference proteome</keyword>
<evidence type="ECO:0000259" key="2">
    <source>
        <dbReference type="PROSITE" id="PS50850"/>
    </source>
</evidence>
<sequence length="437" mass="44379">MSDRWLYAWGLVSLGLGGASLIVPLYVVELGGGPATLGILAAAAAAAGAPGALGAGVLSDRTGRRRSYVLAAVGVVSAALAAVPALDSIAAVVVVNAVIWLAFAAAVPILTLLAVVGTAESAWSDRIARLNEIQGVGWALGLLVGFLVVVAGERLGLSAVDAQRAACLVYAASTAVGGLVAARSLPADGGAGRTPAPRRLRRAIRDARRFGVRGAGFPFTPRRMDLRGLHPRRFSRRFTPELATFFLAVVLVFAGFGAFFAPLPAYLASVGTSDGGVFGLYLALNVAAAAFFGASAALTSRYEVTLVHSAGLAVRGVAIPAVALTGGLLAPVVLLFVVIGLSWAVLAVSAGTLVTRLSPAIVRGEALGVYSALSTFASGVGSVAGGWLAATGYDRTFAAAGGVVLVGAMVVLSLRRRVSRRSAADAERTLYSTDRSE</sequence>
<feature type="transmembrane region" description="Helical" evidence="1">
    <location>
        <begin position="98"/>
        <end position="123"/>
    </location>
</feature>
<organism evidence="3 4">
    <name type="scientific">Haloplanus litoreus</name>
    <dbReference type="NCBI Taxonomy" id="767515"/>
    <lineage>
        <taxon>Archaea</taxon>
        <taxon>Methanobacteriati</taxon>
        <taxon>Methanobacteriota</taxon>
        <taxon>Stenosarchaea group</taxon>
        <taxon>Halobacteria</taxon>
        <taxon>Halobacteriales</taxon>
        <taxon>Haloferacaceae</taxon>
        <taxon>Haloplanus</taxon>
    </lineage>
</organism>
<feature type="transmembrane region" description="Helical" evidence="1">
    <location>
        <begin position="242"/>
        <end position="266"/>
    </location>
</feature>
<dbReference type="Pfam" id="PF07690">
    <property type="entry name" value="MFS_1"/>
    <property type="match status" value="1"/>
</dbReference>
<keyword evidence="1" id="KW-1133">Transmembrane helix</keyword>
<dbReference type="PROSITE" id="PS50850">
    <property type="entry name" value="MFS"/>
    <property type="match status" value="1"/>
</dbReference>
<feature type="transmembrane region" description="Helical" evidence="1">
    <location>
        <begin position="367"/>
        <end position="390"/>
    </location>
</feature>
<dbReference type="RefSeq" id="WP_379705101.1">
    <property type="nucleotide sequence ID" value="NZ_JBHTAT010000001.1"/>
</dbReference>
<dbReference type="PANTHER" id="PTHR23518">
    <property type="entry name" value="C-METHYLTRANSFERASE"/>
    <property type="match status" value="1"/>
</dbReference>
<feature type="transmembrane region" description="Helical" evidence="1">
    <location>
        <begin position="396"/>
        <end position="414"/>
    </location>
</feature>
<keyword evidence="1" id="KW-0472">Membrane</keyword>
<dbReference type="GeneID" id="96954758"/>
<dbReference type="PANTHER" id="PTHR23518:SF2">
    <property type="entry name" value="MAJOR FACILITATOR SUPERFAMILY TRANSPORTER"/>
    <property type="match status" value="1"/>
</dbReference>
<reference evidence="3 4" key="1">
    <citation type="journal article" date="2019" name="Int. J. Syst. Evol. Microbiol.">
        <title>The Global Catalogue of Microorganisms (GCM) 10K type strain sequencing project: providing services to taxonomists for standard genome sequencing and annotation.</title>
        <authorList>
            <consortium name="The Broad Institute Genomics Platform"/>
            <consortium name="The Broad Institute Genome Sequencing Center for Infectious Disease"/>
            <person name="Wu L."/>
            <person name="Ma J."/>
        </authorList>
    </citation>
    <scope>NUCLEOTIDE SEQUENCE [LARGE SCALE GENOMIC DNA]</scope>
    <source>
        <strain evidence="3 4">GX21</strain>
    </source>
</reference>
<feature type="transmembrane region" description="Helical" evidence="1">
    <location>
        <begin position="162"/>
        <end position="182"/>
    </location>
</feature>
<evidence type="ECO:0000256" key="1">
    <source>
        <dbReference type="SAM" id="Phobius"/>
    </source>
</evidence>
<gene>
    <name evidence="3" type="ORF">ACFQKE_13870</name>
</gene>